<dbReference type="NCBIfam" id="TIGR00222">
    <property type="entry name" value="panB"/>
    <property type="match status" value="1"/>
</dbReference>
<evidence type="ECO:0000313" key="11">
    <source>
        <dbReference type="EMBL" id="THF79506.1"/>
    </source>
</evidence>
<dbReference type="RefSeq" id="WP_136370042.1">
    <property type="nucleotide sequence ID" value="NZ_SSOB01000013.1"/>
</dbReference>
<feature type="binding site" evidence="7 10">
    <location>
        <position position="119"/>
    </location>
    <ligand>
        <name>Mg(2+)</name>
        <dbReference type="ChEBI" id="CHEBI:18420"/>
    </ligand>
</feature>
<keyword evidence="5 7" id="KW-0808">Transferase</keyword>
<dbReference type="PANTHER" id="PTHR20881:SF0">
    <property type="entry name" value="3-METHYL-2-OXOBUTANOATE HYDROXYMETHYLTRANSFERASE"/>
    <property type="match status" value="1"/>
</dbReference>
<dbReference type="FunFam" id="3.20.20.60:FF:000003">
    <property type="entry name" value="3-methyl-2-oxobutanoate hydroxymethyltransferase"/>
    <property type="match status" value="1"/>
</dbReference>
<dbReference type="EMBL" id="SSOB01000013">
    <property type="protein sequence ID" value="THF79506.1"/>
    <property type="molecule type" value="Genomic_DNA"/>
</dbReference>
<dbReference type="InterPro" id="IPR040442">
    <property type="entry name" value="Pyrv_kinase-like_dom_sf"/>
</dbReference>
<dbReference type="GO" id="GO:0003864">
    <property type="term" value="F:3-methyl-2-oxobutanoate hydroxymethyltransferase activity"/>
    <property type="evidence" value="ECO:0007669"/>
    <property type="project" value="UniProtKB-UniRule"/>
</dbReference>
<protein>
    <recommendedName>
        <fullName evidence="7">3-methyl-2-oxobutanoate hydroxymethyltransferase</fullName>
        <ecNumber evidence="7">2.1.2.11</ecNumber>
    </recommendedName>
    <alternativeName>
        <fullName evidence="7">Ketopantoate hydroxymethyltransferase</fullName>
        <shortName evidence="7">KPHMT</shortName>
    </alternativeName>
</protein>
<dbReference type="Proteomes" id="UP000310636">
    <property type="component" value="Unassembled WGS sequence"/>
</dbReference>
<keyword evidence="11" id="KW-0489">Methyltransferase</keyword>
<feature type="binding site" evidence="7 9">
    <location>
        <begin position="48"/>
        <end position="49"/>
    </location>
    <ligand>
        <name>3-methyl-2-oxobutanoate</name>
        <dbReference type="ChEBI" id="CHEBI:11851"/>
    </ligand>
</feature>
<evidence type="ECO:0000256" key="4">
    <source>
        <dbReference type="ARBA" id="ARBA00022655"/>
    </source>
</evidence>
<evidence type="ECO:0000256" key="6">
    <source>
        <dbReference type="ARBA" id="ARBA00056497"/>
    </source>
</evidence>
<evidence type="ECO:0000313" key="12">
    <source>
        <dbReference type="Proteomes" id="UP000310636"/>
    </source>
</evidence>
<keyword evidence="4 7" id="KW-0566">Pantothenate biosynthesis</keyword>
<dbReference type="GO" id="GO:0015940">
    <property type="term" value="P:pantothenate biosynthetic process"/>
    <property type="evidence" value="ECO:0007669"/>
    <property type="project" value="UniProtKB-UniRule"/>
</dbReference>
<dbReference type="InterPro" id="IPR003700">
    <property type="entry name" value="Pantoate_hydroxy_MeTrfase"/>
</dbReference>
<evidence type="ECO:0000256" key="10">
    <source>
        <dbReference type="PIRSR" id="PIRSR000388-3"/>
    </source>
</evidence>
<comment type="cofactor">
    <cofactor evidence="7 10">
        <name>Mg(2+)</name>
        <dbReference type="ChEBI" id="CHEBI:18420"/>
    </cofactor>
    <text evidence="7 10">Binds 1 Mg(2+) ion per subunit.</text>
</comment>
<dbReference type="EC" id="2.1.2.11" evidence="7"/>
<comment type="pathway">
    <text evidence="1 7">Cofactor biosynthesis; (R)-pantothenate biosynthesis; (R)-pantoate from 3-methyl-2-oxobutanoate: step 1/2.</text>
</comment>
<dbReference type="GO" id="GO:0008168">
    <property type="term" value="F:methyltransferase activity"/>
    <property type="evidence" value="ECO:0007669"/>
    <property type="project" value="UniProtKB-KW"/>
</dbReference>
<dbReference type="GO" id="GO:0000287">
    <property type="term" value="F:magnesium ion binding"/>
    <property type="evidence" value="ECO:0007669"/>
    <property type="project" value="TreeGrafter"/>
</dbReference>
<comment type="caution">
    <text evidence="11">The sequence shown here is derived from an EMBL/GenBank/DDBJ whole genome shotgun (WGS) entry which is preliminary data.</text>
</comment>
<accession>A0A4S4BWF6</accession>
<organism evidence="11 12">
    <name type="scientific">Cohnella fermenti</name>
    <dbReference type="NCBI Taxonomy" id="2565925"/>
    <lineage>
        <taxon>Bacteria</taxon>
        <taxon>Bacillati</taxon>
        <taxon>Bacillota</taxon>
        <taxon>Bacilli</taxon>
        <taxon>Bacillales</taxon>
        <taxon>Paenibacillaceae</taxon>
        <taxon>Cohnella</taxon>
    </lineage>
</organism>
<evidence type="ECO:0000256" key="7">
    <source>
        <dbReference type="HAMAP-Rule" id="MF_00156"/>
    </source>
</evidence>
<reference evidence="11 12" key="1">
    <citation type="submission" date="2019-04" db="EMBL/GenBank/DDBJ databases">
        <title>Cohnella sp. nov. isolated from preserved vegetables.</title>
        <authorList>
            <person name="Lin S.-Y."/>
            <person name="Hung M.-H."/>
            <person name="Young C.-C."/>
        </authorList>
    </citation>
    <scope>NUCLEOTIDE SEQUENCE [LARGE SCALE GENOMIC DNA]</scope>
    <source>
        <strain evidence="11 12">CC-MHH1044</strain>
    </source>
</reference>
<feature type="binding site" evidence="7 9">
    <location>
        <position position="87"/>
    </location>
    <ligand>
        <name>3-methyl-2-oxobutanoate</name>
        <dbReference type="ChEBI" id="CHEBI:11851"/>
    </ligand>
</feature>
<dbReference type="HAMAP" id="MF_00156">
    <property type="entry name" value="PanB"/>
    <property type="match status" value="1"/>
</dbReference>
<keyword evidence="12" id="KW-1185">Reference proteome</keyword>
<comment type="function">
    <text evidence="6 7">Catalyzes the reversible reaction in which hydroxymethyl group from 5,10-methylenetetrahydrofolate is transferred onto alpha-ketoisovalerate to form ketopantoate.</text>
</comment>
<evidence type="ECO:0000256" key="9">
    <source>
        <dbReference type="PIRSR" id="PIRSR000388-2"/>
    </source>
</evidence>
<dbReference type="UniPathway" id="UPA00028">
    <property type="reaction ID" value="UER00003"/>
</dbReference>
<dbReference type="GO" id="GO:0032259">
    <property type="term" value="P:methylation"/>
    <property type="evidence" value="ECO:0007669"/>
    <property type="project" value="UniProtKB-KW"/>
</dbReference>
<dbReference type="OrthoDB" id="9781789at2"/>
<keyword evidence="7 10" id="KW-0479">Metal-binding</keyword>
<dbReference type="InterPro" id="IPR015813">
    <property type="entry name" value="Pyrv/PenolPyrv_kinase-like_dom"/>
</dbReference>
<feature type="active site" description="Proton acceptor" evidence="7 8">
    <location>
        <position position="186"/>
    </location>
</feature>
<gene>
    <name evidence="7 11" type="primary">panB</name>
    <name evidence="11" type="ORF">E6C55_12015</name>
</gene>
<comment type="subunit">
    <text evidence="3 7">Homodecamer; pentamer of dimers.</text>
</comment>
<keyword evidence="7 10" id="KW-0460">Magnesium</keyword>
<dbReference type="Pfam" id="PF02548">
    <property type="entry name" value="Pantoate_transf"/>
    <property type="match status" value="1"/>
</dbReference>
<feature type="binding site" evidence="7 9">
    <location>
        <position position="117"/>
    </location>
    <ligand>
        <name>3-methyl-2-oxobutanoate</name>
        <dbReference type="ChEBI" id="CHEBI:11851"/>
    </ligand>
</feature>
<keyword evidence="7" id="KW-0963">Cytoplasm</keyword>
<dbReference type="SUPFAM" id="SSF51621">
    <property type="entry name" value="Phosphoenolpyruvate/pyruvate domain"/>
    <property type="match status" value="1"/>
</dbReference>
<dbReference type="PIRSF" id="PIRSF000388">
    <property type="entry name" value="Pantoate_hydroxy_MeTrfase"/>
    <property type="match status" value="1"/>
</dbReference>
<evidence type="ECO:0000256" key="3">
    <source>
        <dbReference type="ARBA" id="ARBA00011424"/>
    </source>
</evidence>
<feature type="binding site" evidence="7 10">
    <location>
        <position position="48"/>
    </location>
    <ligand>
        <name>Mg(2+)</name>
        <dbReference type="ChEBI" id="CHEBI:18420"/>
    </ligand>
</feature>
<dbReference type="GO" id="GO:0005737">
    <property type="term" value="C:cytoplasm"/>
    <property type="evidence" value="ECO:0007669"/>
    <property type="project" value="UniProtKB-SubCell"/>
</dbReference>
<dbReference type="PANTHER" id="PTHR20881">
    <property type="entry name" value="3-METHYL-2-OXOBUTANOATE HYDROXYMETHYLTRANSFERASE"/>
    <property type="match status" value="1"/>
</dbReference>
<feature type="binding site" evidence="7 10">
    <location>
        <position position="87"/>
    </location>
    <ligand>
        <name>Mg(2+)</name>
        <dbReference type="ChEBI" id="CHEBI:18420"/>
    </ligand>
</feature>
<evidence type="ECO:0000256" key="2">
    <source>
        <dbReference type="ARBA" id="ARBA00008676"/>
    </source>
</evidence>
<dbReference type="AlphaFoldDB" id="A0A4S4BWF6"/>
<comment type="subcellular location">
    <subcellularLocation>
        <location evidence="7">Cytoplasm</location>
    </subcellularLocation>
</comment>
<dbReference type="Gene3D" id="3.20.20.60">
    <property type="entry name" value="Phosphoenolpyruvate-binding domains"/>
    <property type="match status" value="1"/>
</dbReference>
<evidence type="ECO:0000256" key="1">
    <source>
        <dbReference type="ARBA" id="ARBA00005033"/>
    </source>
</evidence>
<evidence type="ECO:0000256" key="5">
    <source>
        <dbReference type="ARBA" id="ARBA00022679"/>
    </source>
</evidence>
<comment type="similarity">
    <text evidence="2 7">Belongs to the PanB family.</text>
</comment>
<sequence>MPTPKPLTIHKLREMKSNGQPIVMTTAYDYPSARLAEEAGVDIVLVGDSLGNVILNYESTIPVTLDDIVYHARAVARGAMHTFRVADMPFMTYHGSLDETLRHVRRLMQEGHAHAVKMEGGQEIERTVKRIVQAGVPVLGHIGLTPQSIHQLGGYKIQGKDPQSVRRLLDDAKALERAGVFAIVVELMTEEAAERIAREVAIPIIGIGAGRSCDGQLLVYHDLVRYSPDYRGKKFVKTYADVGSLIRDSIARYADEVRTRAFPAEEHVFHAGQDSVKALYGQS</sequence>
<evidence type="ECO:0000256" key="8">
    <source>
        <dbReference type="PIRSR" id="PIRSR000388-1"/>
    </source>
</evidence>
<name>A0A4S4BWF6_9BACL</name>
<dbReference type="CDD" id="cd06557">
    <property type="entry name" value="KPHMT-like"/>
    <property type="match status" value="1"/>
</dbReference>
<dbReference type="NCBIfam" id="NF001452">
    <property type="entry name" value="PRK00311.1"/>
    <property type="match status" value="1"/>
</dbReference>
<comment type="catalytic activity">
    <reaction evidence="7">
        <text>(6R)-5,10-methylene-5,6,7,8-tetrahydrofolate + 3-methyl-2-oxobutanoate + H2O = 2-dehydropantoate + (6S)-5,6,7,8-tetrahydrofolate</text>
        <dbReference type="Rhea" id="RHEA:11824"/>
        <dbReference type="ChEBI" id="CHEBI:11561"/>
        <dbReference type="ChEBI" id="CHEBI:11851"/>
        <dbReference type="ChEBI" id="CHEBI:15377"/>
        <dbReference type="ChEBI" id="CHEBI:15636"/>
        <dbReference type="ChEBI" id="CHEBI:57453"/>
        <dbReference type="EC" id="2.1.2.11"/>
    </reaction>
</comment>
<proteinExistence type="inferred from homology"/>